<feature type="non-terminal residue" evidence="2">
    <location>
        <position position="401"/>
    </location>
</feature>
<feature type="compositionally biased region" description="Polar residues" evidence="1">
    <location>
        <begin position="56"/>
        <end position="73"/>
    </location>
</feature>
<dbReference type="VEuPathDB" id="TriTrypDB:BSAL_63855"/>
<evidence type="ECO:0000256" key="1">
    <source>
        <dbReference type="SAM" id="MobiDB-lite"/>
    </source>
</evidence>
<dbReference type="AlphaFoldDB" id="A0A0S4IS17"/>
<dbReference type="Proteomes" id="UP000051952">
    <property type="component" value="Unassembled WGS sequence"/>
</dbReference>
<keyword evidence="3" id="KW-1185">Reference proteome</keyword>
<reference evidence="3" key="1">
    <citation type="submission" date="2015-09" db="EMBL/GenBank/DDBJ databases">
        <authorList>
            <consortium name="Pathogen Informatics"/>
        </authorList>
    </citation>
    <scope>NUCLEOTIDE SEQUENCE [LARGE SCALE GENOMIC DNA]</scope>
    <source>
        <strain evidence="3">Lake Konstanz</strain>
    </source>
</reference>
<evidence type="ECO:0000313" key="2">
    <source>
        <dbReference type="EMBL" id="CUF59079.1"/>
    </source>
</evidence>
<feature type="region of interest" description="Disordered" evidence="1">
    <location>
        <begin position="1"/>
        <end position="118"/>
    </location>
</feature>
<gene>
    <name evidence="2" type="ORF">BSAL_63855</name>
</gene>
<organism evidence="2 3">
    <name type="scientific">Bodo saltans</name>
    <name type="common">Flagellated protozoan</name>
    <dbReference type="NCBI Taxonomy" id="75058"/>
    <lineage>
        <taxon>Eukaryota</taxon>
        <taxon>Discoba</taxon>
        <taxon>Euglenozoa</taxon>
        <taxon>Kinetoplastea</taxon>
        <taxon>Metakinetoplastina</taxon>
        <taxon>Eubodonida</taxon>
        <taxon>Bodonidae</taxon>
        <taxon>Bodo</taxon>
    </lineage>
</organism>
<dbReference type="EMBL" id="CYKH01000363">
    <property type="protein sequence ID" value="CUF59079.1"/>
    <property type="molecule type" value="Genomic_DNA"/>
</dbReference>
<sequence length="401" mass="43344">MPVPPTFRPRDALSPGGLSPTRPPPPRLMPTRTSSMSPVRTASSSFLVPQLKTMDEPSSSSFSAAARKQQQQPAVVFPGSAPTAKGATTAASPLPSSPTPKVAAKPSSSATNNEDDNHPFGYGDTIVEALFECREANYLLYDILRHDVDTQNRHNFDRAVKEGIMAHLRGVAGLRVRDSDVWIQVRPGVASRLLFSHPGNGGMPTVSDGQWPLRFRVAICTFPTEEATTRRHLFGLPNNVFDRAFGLYELWFGRAVLGCAVTLVDTYSPATLVNGMHPIVVSAAAAAVSPSSLEERQRSVLLRDQHHQHAAAWSTSVEAPRQELPIVGGRKDAMQTSASSAPSFQQQGATSVSTVNTSLTEQRQPYQPSYRQASLESVGLVETKKKAAQDDGRTILLLLLS</sequence>
<evidence type="ECO:0000313" key="3">
    <source>
        <dbReference type="Proteomes" id="UP000051952"/>
    </source>
</evidence>
<feature type="compositionally biased region" description="Polar residues" evidence="1">
    <location>
        <begin position="35"/>
        <end position="47"/>
    </location>
</feature>
<protein>
    <submittedName>
        <fullName evidence="2">Uncharacterized protein</fullName>
    </submittedName>
</protein>
<proteinExistence type="predicted"/>
<accession>A0A0S4IS17</accession>
<feature type="region of interest" description="Disordered" evidence="1">
    <location>
        <begin position="335"/>
        <end position="371"/>
    </location>
</feature>
<name>A0A0S4IS17_BODSA</name>